<keyword evidence="2" id="KW-0472">Membrane</keyword>
<keyword evidence="2" id="KW-1133">Transmembrane helix</keyword>
<feature type="transmembrane region" description="Helical" evidence="2">
    <location>
        <begin position="59"/>
        <end position="80"/>
    </location>
</feature>
<evidence type="ECO:0000313" key="3">
    <source>
        <dbReference type="EMBL" id="OGG46911.1"/>
    </source>
</evidence>
<comment type="caution">
    <text evidence="3">The sequence shown here is derived from an EMBL/GenBank/DDBJ whole genome shotgun (WGS) entry which is preliminary data.</text>
</comment>
<feature type="region of interest" description="Disordered" evidence="1">
    <location>
        <begin position="1"/>
        <end position="52"/>
    </location>
</feature>
<keyword evidence="2" id="KW-0812">Transmembrane</keyword>
<dbReference type="AlphaFoldDB" id="A0A1F6CD31"/>
<accession>A0A1F6CD31</accession>
<sequence>MARNPIQDVVIPTKKRSIRQIERTPRPSSVEEGTPVDLPPPPPQPQERPRRLPSFGGGIGLWVAAGIIVVALGFALSLLFSGTSVTVIPKQSTVSVDTALRAFKTAKPGELPFQTMTIEKTASQSVPSTGQEDATLRASGKIVIYNNYSAAPQRLIRNTRFESSGGKIYRIDASIVVPGKTATAPGDIEVEVFADEPGEAYNIGLSDFTIPGFKGTAQYSKFYARSKTPMTGGFVGKRLTIDPVVLSKAKDDIHAKLNADLITAVDAQKPEGYELYEGAIFFEYTSMPNAESGSAVLVTEKATLYGVLFDKRELASAVASAMATTPASGVPLLLADDSTLAFAVAEQDRYHPWEKESFSFTLKGTAHLVAEFNEGDLRGDLVGKSRAGLPTILSGYPGIERAEVVMRPFWKRSFPENPEDIELKISLGQGGN</sequence>
<dbReference type="EMBL" id="MFKQ01000035">
    <property type="protein sequence ID" value="OGG46911.1"/>
    <property type="molecule type" value="Genomic_DNA"/>
</dbReference>
<organism evidence="3 4">
    <name type="scientific">Candidatus Kaiserbacteria bacterium RIFCSPHIGHO2_01_FULL_49_13</name>
    <dbReference type="NCBI Taxonomy" id="1798477"/>
    <lineage>
        <taxon>Bacteria</taxon>
        <taxon>Candidatus Kaiseribacteriota</taxon>
    </lineage>
</organism>
<evidence type="ECO:0000256" key="2">
    <source>
        <dbReference type="SAM" id="Phobius"/>
    </source>
</evidence>
<gene>
    <name evidence="3" type="ORF">A2671_02385</name>
</gene>
<feature type="compositionally biased region" description="Pro residues" evidence="1">
    <location>
        <begin position="37"/>
        <end position="46"/>
    </location>
</feature>
<reference evidence="3 4" key="1">
    <citation type="journal article" date="2016" name="Nat. Commun.">
        <title>Thousands of microbial genomes shed light on interconnected biogeochemical processes in an aquifer system.</title>
        <authorList>
            <person name="Anantharaman K."/>
            <person name="Brown C.T."/>
            <person name="Hug L.A."/>
            <person name="Sharon I."/>
            <person name="Castelle C.J."/>
            <person name="Probst A.J."/>
            <person name="Thomas B.C."/>
            <person name="Singh A."/>
            <person name="Wilkins M.J."/>
            <person name="Karaoz U."/>
            <person name="Brodie E.L."/>
            <person name="Williams K.H."/>
            <person name="Hubbard S.S."/>
            <person name="Banfield J.F."/>
        </authorList>
    </citation>
    <scope>NUCLEOTIDE SEQUENCE [LARGE SCALE GENOMIC DNA]</scope>
</reference>
<proteinExistence type="predicted"/>
<evidence type="ECO:0000313" key="4">
    <source>
        <dbReference type="Proteomes" id="UP000178344"/>
    </source>
</evidence>
<evidence type="ECO:0000256" key="1">
    <source>
        <dbReference type="SAM" id="MobiDB-lite"/>
    </source>
</evidence>
<name>A0A1F6CD31_9BACT</name>
<dbReference type="Proteomes" id="UP000178344">
    <property type="component" value="Unassembled WGS sequence"/>
</dbReference>
<evidence type="ECO:0008006" key="5">
    <source>
        <dbReference type="Google" id="ProtNLM"/>
    </source>
</evidence>
<protein>
    <recommendedName>
        <fullName evidence="5">Baseplate protein J-like domain-containing protein</fullName>
    </recommendedName>
</protein>